<dbReference type="Proteomes" id="UP000310017">
    <property type="component" value="Chromosome"/>
</dbReference>
<accession>A0A5B7SSG3</accession>
<protein>
    <submittedName>
        <fullName evidence="2">Uncharacterized protein</fullName>
    </submittedName>
</protein>
<reference evidence="2 3" key="1">
    <citation type="submission" date="2019-05" db="EMBL/GenBank/DDBJ databases">
        <title>Genome sequencing of F202Z8.</title>
        <authorList>
            <person name="Kwon Y.M."/>
        </authorList>
    </citation>
    <scope>NUCLEOTIDE SEQUENCE [LARGE SCALE GENOMIC DNA]</scope>
    <source>
        <strain evidence="2 3">F202Z8</strain>
    </source>
</reference>
<dbReference type="Gene3D" id="3.90.226.10">
    <property type="entry name" value="2-enoyl-CoA Hydratase, Chain A, domain 1"/>
    <property type="match status" value="1"/>
</dbReference>
<dbReference type="OrthoDB" id="5480566at2"/>
<organism evidence="2 3">
    <name type="scientific">Aggregatimonas sangjinii</name>
    <dbReference type="NCBI Taxonomy" id="2583587"/>
    <lineage>
        <taxon>Bacteria</taxon>
        <taxon>Pseudomonadati</taxon>
        <taxon>Bacteroidota</taxon>
        <taxon>Flavobacteriia</taxon>
        <taxon>Flavobacteriales</taxon>
        <taxon>Flavobacteriaceae</taxon>
        <taxon>Aggregatimonas</taxon>
    </lineage>
</organism>
<feature type="chain" id="PRO_5022757621" evidence="1">
    <location>
        <begin position="22"/>
        <end position="536"/>
    </location>
</feature>
<sequence>MKTTIQKFILLLAFFTLTYSAIGQQELSTQQWQADLTYLQETVNANFPFLFKKVTKEVWNAEVDSLYAEIPNLEPHEITVGLARMVSLFEYGHTQIPFSTVAQKGVLPVNLYHFKDGIYVEGTQKAHEKILGAKVVEVANIPVEEALAMIRPVVPVENKYYFKRYGLRFLTVPAVLHAQGVIPSYNENVSLTLEKEGKLIQYTLPTIPLDELSRGYGFTIPNNEWVGSRAEGETPLYLKHLDEKYYYFEYLPKSKTLYVRQSSVFSHETEKLTDFYERLFAFVDTNDIDKFIYDVRLNGGGNNYNNKPLIQGIMARPKINAEGKFFYIIGNDTFSACQNLTNEIETYTNAIMLGQPTSENKNFYGDAKKIVLPNSEISAYLSFAWWQDKPQWENADATTPHFLKEMTFEEYRTNQDPVLEMAMGYDYDELITNPMDHFTKLFMAGEMEQLRTDAAQILNDPMYAHIPFEEQFTQIGSNMLAQNQFESALFLYGMFTESFPENVIFWEGLGNSLKGLGKTKEAEEAFAKAAALSKND</sequence>
<proteinExistence type="predicted"/>
<evidence type="ECO:0000256" key="1">
    <source>
        <dbReference type="SAM" id="SignalP"/>
    </source>
</evidence>
<dbReference type="InterPro" id="IPR011990">
    <property type="entry name" value="TPR-like_helical_dom_sf"/>
</dbReference>
<dbReference type="RefSeq" id="WP_138852300.1">
    <property type="nucleotide sequence ID" value="NZ_CP040710.1"/>
</dbReference>
<name>A0A5B7SSG3_9FLAO</name>
<keyword evidence="3" id="KW-1185">Reference proteome</keyword>
<dbReference type="EMBL" id="CP040710">
    <property type="protein sequence ID" value="QCW99952.1"/>
    <property type="molecule type" value="Genomic_DNA"/>
</dbReference>
<dbReference type="SUPFAM" id="SSF52096">
    <property type="entry name" value="ClpP/crotonase"/>
    <property type="match status" value="1"/>
</dbReference>
<dbReference type="InterPro" id="IPR029045">
    <property type="entry name" value="ClpP/crotonase-like_dom_sf"/>
</dbReference>
<feature type="signal peptide" evidence="1">
    <location>
        <begin position="1"/>
        <end position="21"/>
    </location>
</feature>
<dbReference type="AlphaFoldDB" id="A0A5B7SSG3"/>
<dbReference type="KEGG" id="asag:FGM00_07510"/>
<evidence type="ECO:0000313" key="2">
    <source>
        <dbReference type="EMBL" id="QCW99952.1"/>
    </source>
</evidence>
<gene>
    <name evidence="2" type="ORF">FGM00_07510</name>
</gene>
<keyword evidence="1" id="KW-0732">Signal</keyword>
<dbReference type="SUPFAM" id="SSF48452">
    <property type="entry name" value="TPR-like"/>
    <property type="match status" value="1"/>
</dbReference>
<evidence type="ECO:0000313" key="3">
    <source>
        <dbReference type="Proteomes" id="UP000310017"/>
    </source>
</evidence>
<dbReference type="Gene3D" id="1.25.40.10">
    <property type="entry name" value="Tetratricopeptide repeat domain"/>
    <property type="match status" value="1"/>
</dbReference>